<evidence type="ECO:0000313" key="1">
    <source>
        <dbReference type="EMBL" id="KAH3810620.1"/>
    </source>
</evidence>
<dbReference type="EMBL" id="JAIWYP010000006">
    <property type="protein sequence ID" value="KAH3810620.1"/>
    <property type="molecule type" value="Genomic_DNA"/>
</dbReference>
<protein>
    <submittedName>
        <fullName evidence="1">Uncharacterized protein</fullName>
    </submittedName>
</protein>
<proteinExistence type="predicted"/>
<keyword evidence="2" id="KW-1185">Reference proteome</keyword>
<reference evidence="1" key="2">
    <citation type="submission" date="2020-11" db="EMBL/GenBank/DDBJ databases">
        <authorList>
            <person name="McCartney M.A."/>
            <person name="Auch B."/>
            <person name="Kono T."/>
            <person name="Mallez S."/>
            <person name="Becker A."/>
            <person name="Gohl D.M."/>
            <person name="Silverstein K.A.T."/>
            <person name="Koren S."/>
            <person name="Bechman K.B."/>
            <person name="Herman A."/>
            <person name="Abrahante J.E."/>
            <person name="Garbe J."/>
        </authorList>
    </citation>
    <scope>NUCLEOTIDE SEQUENCE</scope>
    <source>
        <strain evidence="1">Duluth1</strain>
        <tissue evidence="1">Whole animal</tissue>
    </source>
</reference>
<dbReference type="Proteomes" id="UP000828390">
    <property type="component" value="Unassembled WGS sequence"/>
</dbReference>
<reference evidence="1" key="1">
    <citation type="journal article" date="2019" name="bioRxiv">
        <title>The Genome of the Zebra Mussel, Dreissena polymorpha: A Resource for Invasive Species Research.</title>
        <authorList>
            <person name="McCartney M.A."/>
            <person name="Auch B."/>
            <person name="Kono T."/>
            <person name="Mallez S."/>
            <person name="Zhang Y."/>
            <person name="Obille A."/>
            <person name="Becker A."/>
            <person name="Abrahante J.E."/>
            <person name="Garbe J."/>
            <person name="Badalamenti J.P."/>
            <person name="Herman A."/>
            <person name="Mangelson H."/>
            <person name="Liachko I."/>
            <person name="Sullivan S."/>
            <person name="Sone E.D."/>
            <person name="Koren S."/>
            <person name="Silverstein K.A.T."/>
            <person name="Beckman K.B."/>
            <person name="Gohl D.M."/>
        </authorList>
    </citation>
    <scope>NUCLEOTIDE SEQUENCE</scope>
    <source>
        <strain evidence="1">Duluth1</strain>
        <tissue evidence="1">Whole animal</tissue>
    </source>
</reference>
<dbReference type="AlphaFoldDB" id="A0A9D4JG46"/>
<accession>A0A9D4JG46</accession>
<gene>
    <name evidence="1" type="ORF">DPMN_139014</name>
</gene>
<comment type="caution">
    <text evidence="1">The sequence shown here is derived from an EMBL/GenBank/DDBJ whole genome shotgun (WGS) entry which is preliminary data.</text>
</comment>
<name>A0A9D4JG46_DREPO</name>
<organism evidence="1 2">
    <name type="scientific">Dreissena polymorpha</name>
    <name type="common">Zebra mussel</name>
    <name type="synonym">Mytilus polymorpha</name>
    <dbReference type="NCBI Taxonomy" id="45954"/>
    <lineage>
        <taxon>Eukaryota</taxon>
        <taxon>Metazoa</taxon>
        <taxon>Spiralia</taxon>
        <taxon>Lophotrochozoa</taxon>
        <taxon>Mollusca</taxon>
        <taxon>Bivalvia</taxon>
        <taxon>Autobranchia</taxon>
        <taxon>Heteroconchia</taxon>
        <taxon>Euheterodonta</taxon>
        <taxon>Imparidentia</taxon>
        <taxon>Neoheterodontei</taxon>
        <taxon>Myida</taxon>
        <taxon>Dreissenoidea</taxon>
        <taxon>Dreissenidae</taxon>
        <taxon>Dreissena</taxon>
    </lineage>
</organism>
<evidence type="ECO:0000313" key="2">
    <source>
        <dbReference type="Proteomes" id="UP000828390"/>
    </source>
</evidence>
<sequence length="69" mass="7821">MISLFSTALTKRGYNVGVPLGNAYVDIVKAKVKRSRHRTTTFIGEDTDLLILLLHKTERKQKPSTFTLM</sequence>